<keyword evidence="2" id="KW-1185">Reference proteome</keyword>
<dbReference type="Proteomes" id="UP000244090">
    <property type="component" value="Unassembled WGS sequence"/>
</dbReference>
<evidence type="ECO:0000313" key="2">
    <source>
        <dbReference type="Proteomes" id="UP000244090"/>
    </source>
</evidence>
<dbReference type="EMBL" id="QBKT01000002">
    <property type="protein sequence ID" value="PTX62919.1"/>
    <property type="molecule type" value="Genomic_DNA"/>
</dbReference>
<protein>
    <submittedName>
        <fullName evidence="1">Uncharacterized protein</fullName>
    </submittedName>
</protein>
<proteinExistence type="predicted"/>
<sequence length="69" mass="7780">MKKKKQLGKLKLSKKTIGNLSELNGGRPPGSYNCVPYDPQPYTIETVCWTQSRDIASECWCSSDDSFFC</sequence>
<reference evidence="1 2" key="1">
    <citation type="submission" date="2018-04" db="EMBL/GenBank/DDBJ databases">
        <title>Genomic Encyclopedia of Archaeal and Bacterial Type Strains, Phase II (KMG-II): from individual species to whole genera.</title>
        <authorList>
            <person name="Goeker M."/>
        </authorList>
    </citation>
    <scope>NUCLEOTIDE SEQUENCE [LARGE SCALE GENOMIC DNA]</scope>
    <source>
        <strain evidence="1 2">DSM 25731</strain>
    </source>
</reference>
<comment type="caution">
    <text evidence="1">The sequence shown here is derived from an EMBL/GenBank/DDBJ whole genome shotgun (WGS) entry which is preliminary data.</text>
</comment>
<dbReference type="RefSeq" id="WP_108113896.1">
    <property type="nucleotide sequence ID" value="NZ_QBKT01000002.1"/>
</dbReference>
<dbReference type="OrthoDB" id="1451556at2"/>
<accession>A0A2T6C3L2</accession>
<name>A0A2T6C3L2_9FLAO</name>
<gene>
    <name evidence="1" type="ORF">C8N46_102320</name>
</gene>
<organism evidence="1 2">
    <name type="scientific">Kordia periserrulae</name>
    <dbReference type="NCBI Taxonomy" id="701523"/>
    <lineage>
        <taxon>Bacteria</taxon>
        <taxon>Pseudomonadati</taxon>
        <taxon>Bacteroidota</taxon>
        <taxon>Flavobacteriia</taxon>
        <taxon>Flavobacteriales</taxon>
        <taxon>Flavobacteriaceae</taxon>
        <taxon>Kordia</taxon>
    </lineage>
</organism>
<evidence type="ECO:0000313" key="1">
    <source>
        <dbReference type="EMBL" id="PTX62919.1"/>
    </source>
</evidence>
<dbReference type="AlphaFoldDB" id="A0A2T6C3L2"/>